<comment type="caution">
    <text evidence="1">The sequence shown here is derived from an EMBL/GenBank/DDBJ whole genome shotgun (WGS) entry which is preliminary data.</text>
</comment>
<name>A0ABR3F064_9AGAR</name>
<reference evidence="1 2" key="1">
    <citation type="submission" date="2024-02" db="EMBL/GenBank/DDBJ databases">
        <title>A draft genome for the cacao thread blight pathogen Marasmius crinis-equi.</title>
        <authorList>
            <person name="Cohen S.P."/>
            <person name="Baruah I.K."/>
            <person name="Amoako-Attah I."/>
            <person name="Bukari Y."/>
            <person name="Meinhardt L.W."/>
            <person name="Bailey B.A."/>
        </authorList>
    </citation>
    <scope>NUCLEOTIDE SEQUENCE [LARGE SCALE GENOMIC DNA]</scope>
    <source>
        <strain evidence="1 2">GH-76</strain>
    </source>
</reference>
<evidence type="ECO:0000313" key="2">
    <source>
        <dbReference type="Proteomes" id="UP001465976"/>
    </source>
</evidence>
<gene>
    <name evidence="1" type="ORF">V5O48_013394</name>
</gene>
<protein>
    <submittedName>
        <fullName evidence="1">Uncharacterized protein</fullName>
    </submittedName>
</protein>
<proteinExistence type="predicted"/>
<accession>A0ABR3F064</accession>
<organism evidence="1 2">
    <name type="scientific">Marasmius crinis-equi</name>
    <dbReference type="NCBI Taxonomy" id="585013"/>
    <lineage>
        <taxon>Eukaryota</taxon>
        <taxon>Fungi</taxon>
        <taxon>Dikarya</taxon>
        <taxon>Basidiomycota</taxon>
        <taxon>Agaricomycotina</taxon>
        <taxon>Agaricomycetes</taxon>
        <taxon>Agaricomycetidae</taxon>
        <taxon>Agaricales</taxon>
        <taxon>Marasmiineae</taxon>
        <taxon>Marasmiaceae</taxon>
        <taxon>Marasmius</taxon>
    </lineage>
</organism>
<sequence>MDDSGPDDLDRALDSFPWDTLHRLNIGFDGRETLVSVFTALRLGSGLQSLVYHGGEIDYSYFGESSDPVVSNIATLL</sequence>
<dbReference type="EMBL" id="JBAHYK010001300">
    <property type="protein sequence ID" value="KAL0568587.1"/>
    <property type="molecule type" value="Genomic_DNA"/>
</dbReference>
<keyword evidence="2" id="KW-1185">Reference proteome</keyword>
<feature type="non-terminal residue" evidence="1">
    <location>
        <position position="77"/>
    </location>
</feature>
<dbReference type="Proteomes" id="UP001465976">
    <property type="component" value="Unassembled WGS sequence"/>
</dbReference>
<evidence type="ECO:0000313" key="1">
    <source>
        <dbReference type="EMBL" id="KAL0568587.1"/>
    </source>
</evidence>